<sequence>MDLGKRDPQGYYVIVAKAEAKELVGEGLIEEVGDCVVIRIKSKSRAQKLLRKLQSRGLLCT</sequence>
<dbReference type="STRING" id="940295.EYM_05980"/>
<dbReference type="GeneID" id="30680576"/>
<name>A0A0U2MBC5_9CREN</name>
<evidence type="ECO:0000313" key="1">
    <source>
        <dbReference type="EMBL" id="ALU12637.1"/>
    </source>
</evidence>
<dbReference type="AlphaFoldDB" id="A0A0U2MBC5"/>
<reference evidence="1 2" key="1">
    <citation type="submission" date="2013-11" db="EMBL/GenBank/DDBJ databases">
        <title>Comparative genomics of Ignicoccus.</title>
        <authorList>
            <person name="Podar M."/>
        </authorList>
    </citation>
    <scope>NUCLEOTIDE SEQUENCE [LARGE SCALE GENOMIC DNA]</scope>
    <source>
        <strain evidence="1 2">DSM 13165</strain>
    </source>
</reference>
<dbReference type="KEGG" id="iis:EYM_05980"/>
<dbReference type="RefSeq" id="WP_075050095.1">
    <property type="nucleotide sequence ID" value="NZ_CP006867.1"/>
</dbReference>
<evidence type="ECO:0000313" key="2">
    <source>
        <dbReference type="Proteomes" id="UP000060778"/>
    </source>
</evidence>
<dbReference type="Proteomes" id="UP000060778">
    <property type="component" value="Chromosome"/>
</dbReference>
<protein>
    <submittedName>
        <fullName evidence="1">Uncharacterized protein</fullName>
    </submittedName>
</protein>
<proteinExistence type="predicted"/>
<gene>
    <name evidence="1" type="ORF">EYM_05980</name>
</gene>
<dbReference type="EMBL" id="CP006867">
    <property type="protein sequence ID" value="ALU12637.1"/>
    <property type="molecule type" value="Genomic_DNA"/>
</dbReference>
<keyword evidence="2" id="KW-1185">Reference proteome</keyword>
<organism evidence="1 2">
    <name type="scientific">Ignicoccus islandicus DSM 13165</name>
    <dbReference type="NCBI Taxonomy" id="940295"/>
    <lineage>
        <taxon>Archaea</taxon>
        <taxon>Thermoproteota</taxon>
        <taxon>Thermoprotei</taxon>
        <taxon>Desulfurococcales</taxon>
        <taxon>Desulfurococcaceae</taxon>
        <taxon>Ignicoccus</taxon>
    </lineage>
</organism>
<accession>A0A0U2MBC5</accession>